<feature type="region of interest" description="Disordered" evidence="1">
    <location>
        <begin position="164"/>
        <end position="187"/>
    </location>
</feature>
<dbReference type="AlphaFoldDB" id="A0A7W4LKL3"/>
<keyword evidence="2" id="KW-0812">Transmembrane</keyword>
<dbReference type="RefSeq" id="WP_183088428.1">
    <property type="nucleotide sequence ID" value="NZ_JACJUD010000002.1"/>
</dbReference>
<sequence>MQNVTESIILGIVAGLLTSAVLLITKSIIINILLPLYRQFMYRGIHINGTWHHINSSQKLLLELKQNCEKLSGKATLQWISSNNHFHIESIRTFDVSGCLETRFITLTFRHTDRSRLGIITCLLQVDGDGTILSGQRCWYAPLATKINSGGIRLYRDERRALDAAPRPAEQYQTDETNESYESYDANELNDIYTEIEDAELYEEADATETGKQINPKKQENNVFEDR</sequence>
<protein>
    <submittedName>
        <fullName evidence="3">Uncharacterized protein</fullName>
    </submittedName>
</protein>
<evidence type="ECO:0000313" key="3">
    <source>
        <dbReference type="EMBL" id="MBB2494861.1"/>
    </source>
</evidence>
<comment type="caution">
    <text evidence="3">The sequence shown here is derived from an EMBL/GenBank/DDBJ whole genome shotgun (WGS) entry which is preliminary data.</text>
</comment>
<dbReference type="EMBL" id="JACJUD010000002">
    <property type="protein sequence ID" value="MBB2494861.1"/>
    <property type="molecule type" value="Genomic_DNA"/>
</dbReference>
<accession>A0A7W4LKL3</accession>
<proteinExistence type="predicted"/>
<evidence type="ECO:0000256" key="1">
    <source>
        <dbReference type="SAM" id="MobiDB-lite"/>
    </source>
</evidence>
<feature type="compositionally biased region" description="Basic and acidic residues" evidence="1">
    <location>
        <begin position="217"/>
        <end position="227"/>
    </location>
</feature>
<dbReference type="Proteomes" id="UP000542720">
    <property type="component" value="Unassembled WGS sequence"/>
</dbReference>
<evidence type="ECO:0000313" key="4">
    <source>
        <dbReference type="Proteomes" id="UP000542720"/>
    </source>
</evidence>
<organism evidence="3 4">
    <name type="scientific">Aquipseudomonas ullengensis</name>
    <dbReference type="NCBI Taxonomy" id="2759166"/>
    <lineage>
        <taxon>Bacteria</taxon>
        <taxon>Pseudomonadati</taxon>
        <taxon>Pseudomonadota</taxon>
        <taxon>Gammaproteobacteria</taxon>
        <taxon>Pseudomonadales</taxon>
        <taxon>Pseudomonadaceae</taxon>
        <taxon>Aquipseudomonas</taxon>
    </lineage>
</organism>
<keyword evidence="4" id="KW-1185">Reference proteome</keyword>
<keyword evidence="2" id="KW-1133">Transmembrane helix</keyword>
<name>A0A7W4LKL3_9GAMM</name>
<feature type="region of interest" description="Disordered" evidence="1">
    <location>
        <begin position="203"/>
        <end position="227"/>
    </location>
</feature>
<keyword evidence="2" id="KW-0472">Membrane</keyword>
<feature type="transmembrane region" description="Helical" evidence="2">
    <location>
        <begin position="12"/>
        <end position="34"/>
    </location>
</feature>
<evidence type="ECO:0000256" key="2">
    <source>
        <dbReference type="SAM" id="Phobius"/>
    </source>
</evidence>
<reference evidence="3 4" key="1">
    <citation type="submission" date="2020-08" db="EMBL/GenBank/DDBJ databases">
        <authorList>
            <person name="Kim C.M."/>
        </authorList>
    </citation>
    <scope>NUCLEOTIDE SEQUENCE [LARGE SCALE GENOMIC DNA]</scope>
    <source>
        <strain evidence="3 4">UL070</strain>
    </source>
</reference>
<gene>
    <name evidence="3" type="ORF">H3H51_07490</name>
</gene>